<evidence type="ECO:0000313" key="2">
    <source>
        <dbReference type="EMBL" id="CAB4963977.1"/>
    </source>
</evidence>
<protein>
    <submittedName>
        <fullName evidence="2">Unannotated protein</fullName>
    </submittedName>
</protein>
<dbReference type="AlphaFoldDB" id="A0A6J7L7F7"/>
<accession>A0A6J7L7F7</accession>
<feature type="region of interest" description="Disordered" evidence="1">
    <location>
        <begin position="32"/>
        <end position="55"/>
    </location>
</feature>
<dbReference type="EMBL" id="CAFBNF010000354">
    <property type="protein sequence ID" value="CAB4963977.1"/>
    <property type="molecule type" value="Genomic_DNA"/>
</dbReference>
<gene>
    <name evidence="2" type="ORF">UFOPK3773_02205</name>
</gene>
<sequence>MRPIWALAAGHGLVATTHTYDTAVFWPSHDVEEHSEPVGTAMKPEAGATQSSDGA</sequence>
<name>A0A6J7L7F7_9ZZZZ</name>
<evidence type="ECO:0000256" key="1">
    <source>
        <dbReference type="SAM" id="MobiDB-lite"/>
    </source>
</evidence>
<proteinExistence type="predicted"/>
<organism evidence="2">
    <name type="scientific">freshwater metagenome</name>
    <dbReference type="NCBI Taxonomy" id="449393"/>
    <lineage>
        <taxon>unclassified sequences</taxon>
        <taxon>metagenomes</taxon>
        <taxon>ecological metagenomes</taxon>
    </lineage>
</organism>
<reference evidence="2" key="1">
    <citation type="submission" date="2020-05" db="EMBL/GenBank/DDBJ databases">
        <authorList>
            <person name="Chiriac C."/>
            <person name="Salcher M."/>
            <person name="Ghai R."/>
            <person name="Kavagutti S V."/>
        </authorList>
    </citation>
    <scope>NUCLEOTIDE SEQUENCE</scope>
</reference>